<sequence length="95" mass="10123">MSNLAGMAILSTLSISWMNTGGLPSGTGLSFKALTESVTVAVNSNVCLWSDDGNTSKHLPRSLPKELLNNLSASSKTKYFTLLKPEMVSSPECIM</sequence>
<evidence type="ECO:0008006" key="4">
    <source>
        <dbReference type="Google" id="ProtNLM"/>
    </source>
</evidence>
<organism evidence="2 3">
    <name type="scientific">Wickerhamomyces pijperi</name>
    <name type="common">Yeast</name>
    <name type="synonym">Pichia pijperi</name>
    <dbReference type="NCBI Taxonomy" id="599730"/>
    <lineage>
        <taxon>Eukaryota</taxon>
        <taxon>Fungi</taxon>
        <taxon>Dikarya</taxon>
        <taxon>Ascomycota</taxon>
        <taxon>Saccharomycotina</taxon>
        <taxon>Saccharomycetes</taxon>
        <taxon>Phaffomycetales</taxon>
        <taxon>Wickerhamomycetaceae</taxon>
        <taxon>Wickerhamomyces</taxon>
    </lineage>
</organism>
<dbReference type="AlphaFoldDB" id="A0A9P8TQ86"/>
<protein>
    <recommendedName>
        <fullName evidence="4">Secreted protein</fullName>
    </recommendedName>
</protein>
<name>A0A9P8TQ86_WICPI</name>
<feature type="signal peptide" evidence="1">
    <location>
        <begin position="1"/>
        <end position="22"/>
    </location>
</feature>
<keyword evidence="1" id="KW-0732">Signal</keyword>
<evidence type="ECO:0000313" key="2">
    <source>
        <dbReference type="EMBL" id="KAH3686646.1"/>
    </source>
</evidence>
<comment type="caution">
    <text evidence="2">The sequence shown here is derived from an EMBL/GenBank/DDBJ whole genome shotgun (WGS) entry which is preliminary data.</text>
</comment>
<dbReference type="EMBL" id="JAEUBG010001287">
    <property type="protein sequence ID" value="KAH3686646.1"/>
    <property type="molecule type" value="Genomic_DNA"/>
</dbReference>
<keyword evidence="3" id="KW-1185">Reference proteome</keyword>
<evidence type="ECO:0000313" key="3">
    <source>
        <dbReference type="Proteomes" id="UP000774326"/>
    </source>
</evidence>
<proteinExistence type="predicted"/>
<feature type="chain" id="PRO_5040444148" description="Secreted protein" evidence="1">
    <location>
        <begin position="23"/>
        <end position="95"/>
    </location>
</feature>
<gene>
    <name evidence="2" type="ORF">WICPIJ_002396</name>
</gene>
<reference evidence="2" key="1">
    <citation type="journal article" date="2021" name="Open Biol.">
        <title>Shared evolutionary footprints suggest mitochondrial oxidative damage underlies multiple complex I losses in fungi.</title>
        <authorList>
            <person name="Schikora-Tamarit M.A."/>
            <person name="Marcet-Houben M."/>
            <person name="Nosek J."/>
            <person name="Gabaldon T."/>
        </authorList>
    </citation>
    <scope>NUCLEOTIDE SEQUENCE</scope>
    <source>
        <strain evidence="2">CBS2887</strain>
    </source>
</reference>
<reference evidence="2" key="2">
    <citation type="submission" date="2021-01" db="EMBL/GenBank/DDBJ databases">
        <authorList>
            <person name="Schikora-Tamarit M.A."/>
        </authorList>
    </citation>
    <scope>NUCLEOTIDE SEQUENCE</scope>
    <source>
        <strain evidence="2">CBS2887</strain>
    </source>
</reference>
<dbReference type="Proteomes" id="UP000774326">
    <property type="component" value="Unassembled WGS sequence"/>
</dbReference>
<evidence type="ECO:0000256" key="1">
    <source>
        <dbReference type="SAM" id="SignalP"/>
    </source>
</evidence>
<accession>A0A9P8TQ86</accession>